<sequence length="228" mass="25169">MSAPELSVGLVLLPEHQWLDAAGTTDYLYNHSYDILSKLYTDNPELVSKAPRMTFHYISSDYSPVHASSGPPQTPTCTYENCPFVDIIIVPGADPAAEAPKGFVEFIQTRYADPKFKAILMVCTGSMCIARTGILDGHQVCSNKFVLRMAANNKMLYDKVKWIGDRRWIIDGKLWSAGGVTCGIDLAAEYARQHFAPEIVQAAMDISEYKPNPAQPDPFAYLTEGLGL</sequence>
<dbReference type="Pfam" id="PF01965">
    <property type="entry name" value="DJ-1_PfpI"/>
    <property type="match status" value="1"/>
</dbReference>
<proteinExistence type="predicted"/>
<dbReference type="InterPro" id="IPR052158">
    <property type="entry name" value="INH-QAR"/>
</dbReference>
<evidence type="ECO:0000313" key="2">
    <source>
        <dbReference type="EMBL" id="KAG5166887.1"/>
    </source>
</evidence>
<name>A0A8H7XU30_PSICU</name>
<dbReference type="OrthoDB" id="543156at2759"/>
<organism evidence="2">
    <name type="scientific">Psilocybe cubensis</name>
    <name type="common">Psychedelic mushroom</name>
    <name type="synonym">Stropharia cubensis</name>
    <dbReference type="NCBI Taxonomy" id="181762"/>
    <lineage>
        <taxon>Eukaryota</taxon>
        <taxon>Fungi</taxon>
        <taxon>Dikarya</taxon>
        <taxon>Basidiomycota</taxon>
        <taxon>Agaricomycotina</taxon>
        <taxon>Agaricomycetes</taxon>
        <taxon>Agaricomycetidae</taxon>
        <taxon>Agaricales</taxon>
        <taxon>Agaricineae</taxon>
        <taxon>Strophariaceae</taxon>
        <taxon>Psilocybe</taxon>
    </lineage>
</organism>
<dbReference type="InterPro" id="IPR029062">
    <property type="entry name" value="Class_I_gatase-like"/>
</dbReference>
<protein>
    <recommendedName>
        <fullName evidence="1">DJ-1/PfpI domain-containing protein</fullName>
    </recommendedName>
</protein>
<dbReference type="PANTHER" id="PTHR43130">
    <property type="entry name" value="ARAC-FAMILY TRANSCRIPTIONAL REGULATOR"/>
    <property type="match status" value="1"/>
</dbReference>
<gene>
    <name evidence="2" type="ORF">JR316_008979</name>
</gene>
<accession>A0A8H7XU30</accession>
<feature type="domain" description="DJ-1/PfpI" evidence="1">
    <location>
        <begin position="54"/>
        <end position="192"/>
    </location>
</feature>
<dbReference type="AlphaFoldDB" id="A0A8H7XU30"/>
<evidence type="ECO:0000259" key="1">
    <source>
        <dbReference type="Pfam" id="PF01965"/>
    </source>
</evidence>
<reference evidence="2" key="1">
    <citation type="submission" date="2021-02" db="EMBL/GenBank/DDBJ databases">
        <title>Psilocybe cubensis genome.</title>
        <authorList>
            <person name="Mckernan K.J."/>
            <person name="Crawford S."/>
            <person name="Trippe A."/>
            <person name="Kane L.T."/>
            <person name="Mclaughlin S."/>
        </authorList>
    </citation>
    <scope>NUCLEOTIDE SEQUENCE [LARGE SCALE GENOMIC DNA]</scope>
    <source>
        <strain evidence="2">MGC-MH-2018</strain>
    </source>
</reference>
<dbReference type="InterPro" id="IPR002818">
    <property type="entry name" value="DJ-1/PfpI"/>
</dbReference>
<dbReference type="PANTHER" id="PTHR43130:SF7">
    <property type="entry name" value="DJ-1_PFPI DOMAIN-CONTAINING PROTEIN"/>
    <property type="match status" value="1"/>
</dbReference>
<comment type="caution">
    <text evidence="2">The sequence shown here is derived from an EMBL/GenBank/DDBJ whole genome shotgun (WGS) entry which is preliminary data.</text>
</comment>
<dbReference type="SUPFAM" id="SSF52317">
    <property type="entry name" value="Class I glutamine amidotransferase-like"/>
    <property type="match status" value="1"/>
</dbReference>
<dbReference type="Gene3D" id="3.40.50.880">
    <property type="match status" value="1"/>
</dbReference>
<dbReference type="EMBL" id="JAFIQS010000008">
    <property type="protein sequence ID" value="KAG5166887.1"/>
    <property type="molecule type" value="Genomic_DNA"/>
</dbReference>